<accession>A0A3G9J3C0</accession>
<dbReference type="InterPro" id="IPR036390">
    <property type="entry name" value="WH_DNA-bd_sf"/>
</dbReference>
<evidence type="ECO:0000313" key="4">
    <source>
        <dbReference type="EMBL" id="BBH22855.1"/>
    </source>
</evidence>
<dbReference type="GO" id="GO:0003677">
    <property type="term" value="F:DNA binding"/>
    <property type="evidence" value="ECO:0007669"/>
    <property type="project" value="UniProtKB-KW"/>
</dbReference>
<organism evidence="4 5">
    <name type="scientific">Paenibacillus baekrokdamisoli</name>
    <dbReference type="NCBI Taxonomy" id="1712516"/>
    <lineage>
        <taxon>Bacteria</taxon>
        <taxon>Bacillati</taxon>
        <taxon>Bacillota</taxon>
        <taxon>Bacilli</taxon>
        <taxon>Bacillales</taxon>
        <taxon>Paenibacillaceae</taxon>
        <taxon>Paenibacillus</taxon>
    </lineage>
</organism>
<keyword evidence="5" id="KW-1185">Reference proteome</keyword>
<dbReference type="PROSITE" id="PS01117">
    <property type="entry name" value="HTH_MARR_1"/>
    <property type="match status" value="1"/>
</dbReference>
<evidence type="ECO:0000256" key="2">
    <source>
        <dbReference type="ARBA" id="ARBA00023125"/>
    </source>
</evidence>
<dbReference type="GO" id="GO:0003700">
    <property type="term" value="F:DNA-binding transcription factor activity"/>
    <property type="evidence" value="ECO:0007669"/>
    <property type="project" value="InterPro"/>
</dbReference>
<gene>
    <name evidence="4" type="ORF">Back11_42000</name>
</gene>
<dbReference type="OrthoDB" id="166070at2"/>
<evidence type="ECO:0000256" key="1">
    <source>
        <dbReference type="ARBA" id="ARBA00023015"/>
    </source>
</evidence>
<dbReference type="PANTHER" id="PTHR42756:SF1">
    <property type="entry name" value="TRANSCRIPTIONAL REPRESSOR OF EMRAB OPERON"/>
    <property type="match status" value="1"/>
</dbReference>
<keyword evidence="1" id="KW-0805">Transcription regulation</keyword>
<dbReference type="AlphaFoldDB" id="A0A3G9J3C0"/>
<dbReference type="InterPro" id="IPR023187">
    <property type="entry name" value="Tscrpt_reg_MarR-type_CS"/>
</dbReference>
<dbReference type="EMBL" id="AP019308">
    <property type="protein sequence ID" value="BBH22855.1"/>
    <property type="molecule type" value="Genomic_DNA"/>
</dbReference>
<dbReference type="InterPro" id="IPR036388">
    <property type="entry name" value="WH-like_DNA-bd_sf"/>
</dbReference>
<dbReference type="Pfam" id="PF01047">
    <property type="entry name" value="MarR"/>
    <property type="match status" value="1"/>
</dbReference>
<dbReference type="PANTHER" id="PTHR42756">
    <property type="entry name" value="TRANSCRIPTIONAL REGULATOR, MARR"/>
    <property type="match status" value="1"/>
</dbReference>
<evidence type="ECO:0000313" key="5">
    <source>
        <dbReference type="Proteomes" id="UP000275368"/>
    </source>
</evidence>
<evidence type="ECO:0000256" key="3">
    <source>
        <dbReference type="ARBA" id="ARBA00023163"/>
    </source>
</evidence>
<reference evidence="4 5" key="1">
    <citation type="submission" date="2018-11" db="EMBL/GenBank/DDBJ databases">
        <title>Complete genome sequence of Paenibacillus baekrokdamisoli strain KCTC 33723.</title>
        <authorList>
            <person name="Kang S.W."/>
            <person name="Lee K.C."/>
            <person name="Kim K.K."/>
            <person name="Kim J.S."/>
            <person name="Kim D.S."/>
            <person name="Ko S.H."/>
            <person name="Yang S.H."/>
            <person name="Lee J.S."/>
        </authorList>
    </citation>
    <scope>NUCLEOTIDE SEQUENCE [LARGE SCALE GENOMIC DNA]</scope>
    <source>
        <strain evidence="4 5">KCTC 33723</strain>
    </source>
</reference>
<dbReference type="PRINTS" id="PR00598">
    <property type="entry name" value="HTHMARR"/>
</dbReference>
<dbReference type="Gene3D" id="1.10.10.10">
    <property type="entry name" value="Winged helix-like DNA-binding domain superfamily/Winged helix DNA-binding domain"/>
    <property type="match status" value="1"/>
</dbReference>
<keyword evidence="2" id="KW-0238">DNA-binding</keyword>
<protein>
    <submittedName>
        <fullName evidence="4">MarR family transcriptional regulator</fullName>
    </submittedName>
</protein>
<dbReference type="InterPro" id="IPR000835">
    <property type="entry name" value="HTH_MarR-typ"/>
</dbReference>
<dbReference type="SMART" id="SM00347">
    <property type="entry name" value="HTH_MARR"/>
    <property type="match status" value="1"/>
</dbReference>
<keyword evidence="3" id="KW-0804">Transcription</keyword>
<name>A0A3G9J3C0_9BACL</name>
<dbReference type="RefSeq" id="WP_125661614.1">
    <property type="nucleotide sequence ID" value="NZ_AP019308.1"/>
</dbReference>
<dbReference type="KEGG" id="pbk:Back11_42000"/>
<dbReference type="Proteomes" id="UP000275368">
    <property type="component" value="Chromosome"/>
</dbReference>
<sequence>MAYNVELISLAGLFRTLLKSMKQEWNKHGTYSLSFTQFKVLFKLQAEGAQKVSELAEAMGMTPGAITGIADKLIAEGYIKRSRAEDDRRVVYIELTDKGERMLKQLLISQAETMSTFFDKLPDEDIAHLTRIFKRMLE</sequence>
<dbReference type="SUPFAM" id="SSF46785">
    <property type="entry name" value="Winged helix' DNA-binding domain"/>
    <property type="match status" value="1"/>
</dbReference>
<proteinExistence type="predicted"/>
<dbReference type="PROSITE" id="PS50995">
    <property type="entry name" value="HTH_MARR_2"/>
    <property type="match status" value="1"/>
</dbReference>